<evidence type="ECO:0000313" key="1">
    <source>
        <dbReference type="EMBL" id="CAK9234240.1"/>
    </source>
</evidence>
<sequence>MPKYASVVEWIAGFSLHRSRQNRNLNGYEKVELGQDKQFNVDYHRDRSVLKIDGHNAEARLLLDRLARFRIF</sequence>
<accession>A0ABP0UZV4</accession>
<protein>
    <submittedName>
        <fullName evidence="1">Uncharacterized protein</fullName>
    </submittedName>
</protein>
<proteinExistence type="predicted"/>
<gene>
    <name evidence="1" type="ORF">CSSPTR1EN2_LOCUS22118</name>
</gene>
<evidence type="ECO:0000313" key="2">
    <source>
        <dbReference type="Proteomes" id="UP001497512"/>
    </source>
</evidence>
<keyword evidence="2" id="KW-1185">Reference proteome</keyword>
<dbReference type="EMBL" id="OZ019900">
    <property type="protein sequence ID" value="CAK9234240.1"/>
    <property type="molecule type" value="Genomic_DNA"/>
</dbReference>
<dbReference type="Proteomes" id="UP001497512">
    <property type="component" value="Chromosome 8"/>
</dbReference>
<organism evidence="1 2">
    <name type="scientific">Sphagnum troendelagicum</name>
    <dbReference type="NCBI Taxonomy" id="128251"/>
    <lineage>
        <taxon>Eukaryota</taxon>
        <taxon>Viridiplantae</taxon>
        <taxon>Streptophyta</taxon>
        <taxon>Embryophyta</taxon>
        <taxon>Bryophyta</taxon>
        <taxon>Sphagnophytina</taxon>
        <taxon>Sphagnopsida</taxon>
        <taxon>Sphagnales</taxon>
        <taxon>Sphagnaceae</taxon>
        <taxon>Sphagnum</taxon>
    </lineage>
</organism>
<name>A0ABP0UZV4_9BRYO</name>
<reference evidence="1" key="1">
    <citation type="submission" date="2024-02" db="EMBL/GenBank/DDBJ databases">
        <authorList>
            <consortium name="ELIXIR-Norway"/>
            <consortium name="Elixir Norway"/>
        </authorList>
    </citation>
    <scope>NUCLEOTIDE SEQUENCE</scope>
</reference>